<keyword evidence="2" id="KW-1185">Reference proteome</keyword>
<dbReference type="GeneID" id="93810478"/>
<name>A0A380AD07_9GAMM</name>
<evidence type="ECO:0000313" key="2">
    <source>
        <dbReference type="Proteomes" id="UP000254069"/>
    </source>
</evidence>
<dbReference type="InterPro" id="IPR018637">
    <property type="entry name" value="DUF2059"/>
</dbReference>
<proteinExistence type="predicted"/>
<evidence type="ECO:0000313" key="1">
    <source>
        <dbReference type="EMBL" id="SUI77574.1"/>
    </source>
</evidence>
<gene>
    <name evidence="1" type="ORF">NCTC10738_02637</name>
</gene>
<sequence>MKGPGFLSSLVLGGILLSSPLALADDSARRAQVEQLLLEMQMDSMMDTAYTQMEMMILGMQQQFNIKESEKPLFEEFARKSTQIFKQELGWDKLKQPLTDIYVKHYSDKEIADMLAFYASDTGRSMVAKMPAVMQESMMVTQSLSQGLLPKMEQLQQEFATKLQAHREANPGE</sequence>
<dbReference type="EMBL" id="UGYO01000001">
    <property type="protein sequence ID" value="SUI77574.1"/>
    <property type="molecule type" value="Genomic_DNA"/>
</dbReference>
<dbReference type="Proteomes" id="UP000254069">
    <property type="component" value="Unassembled WGS sequence"/>
</dbReference>
<reference evidence="1 2" key="1">
    <citation type="submission" date="2018-06" db="EMBL/GenBank/DDBJ databases">
        <authorList>
            <consortium name="Pathogen Informatics"/>
            <person name="Doyle S."/>
        </authorList>
    </citation>
    <scope>NUCLEOTIDE SEQUENCE [LARGE SCALE GENOMIC DNA]</scope>
    <source>
        <strain evidence="1 2">NCTC10738</strain>
    </source>
</reference>
<dbReference type="Pfam" id="PF09832">
    <property type="entry name" value="DUF2059"/>
    <property type="match status" value="1"/>
</dbReference>
<protein>
    <submittedName>
        <fullName evidence="1">Uncharacterized protein conserved in bacteria</fullName>
    </submittedName>
</protein>
<dbReference type="AlphaFoldDB" id="A0A380AD07"/>
<organism evidence="1 2">
    <name type="scientific">Shewanella algae</name>
    <dbReference type="NCBI Taxonomy" id="38313"/>
    <lineage>
        <taxon>Bacteria</taxon>
        <taxon>Pseudomonadati</taxon>
        <taxon>Pseudomonadota</taxon>
        <taxon>Gammaproteobacteria</taxon>
        <taxon>Alteromonadales</taxon>
        <taxon>Shewanellaceae</taxon>
        <taxon>Shewanella</taxon>
    </lineage>
</organism>
<dbReference type="RefSeq" id="WP_051472831.1">
    <property type="nucleotide sequence ID" value="NZ_AP024610.1"/>
</dbReference>
<accession>A0A380AD07</accession>